<keyword evidence="3" id="KW-0804">Transcription</keyword>
<evidence type="ECO:0000256" key="1">
    <source>
        <dbReference type="ARBA" id="ARBA00023015"/>
    </source>
</evidence>
<feature type="region of interest" description="Disordered" evidence="4">
    <location>
        <begin position="146"/>
        <end position="174"/>
    </location>
</feature>
<name>A0A387BSJ6_9MICO</name>
<keyword evidence="1" id="KW-0805">Transcription regulation</keyword>
<gene>
    <name evidence="6" type="ORF">D7I44_10405</name>
</gene>
<dbReference type="InterPro" id="IPR002577">
    <property type="entry name" value="HTH_HxlR"/>
</dbReference>
<reference evidence="6 7" key="1">
    <citation type="submission" date="2018-09" db="EMBL/GenBank/DDBJ databases">
        <title>Genome sequencing of strain 2DFW10M-5.</title>
        <authorList>
            <person name="Heo J."/>
            <person name="Kim S.-J."/>
            <person name="Kwon S.-W."/>
        </authorList>
    </citation>
    <scope>NUCLEOTIDE SEQUENCE [LARGE SCALE GENOMIC DNA]</scope>
    <source>
        <strain evidence="6 7">2DFW10M-5</strain>
    </source>
</reference>
<dbReference type="RefSeq" id="WP_120789439.1">
    <property type="nucleotide sequence ID" value="NZ_CP032624.1"/>
</dbReference>
<evidence type="ECO:0000256" key="3">
    <source>
        <dbReference type="ARBA" id="ARBA00023163"/>
    </source>
</evidence>
<dbReference type="Gene3D" id="1.10.10.10">
    <property type="entry name" value="Winged helix-like DNA-binding domain superfamily/Winged helix DNA-binding domain"/>
    <property type="match status" value="1"/>
</dbReference>
<dbReference type="EMBL" id="CP032624">
    <property type="protein sequence ID" value="AYG03907.1"/>
    <property type="molecule type" value="Genomic_DNA"/>
</dbReference>
<feature type="domain" description="HTH hxlR-type" evidence="5">
    <location>
        <begin position="20"/>
        <end position="119"/>
    </location>
</feature>
<dbReference type="InterPro" id="IPR036390">
    <property type="entry name" value="WH_DNA-bd_sf"/>
</dbReference>
<dbReference type="PROSITE" id="PS51118">
    <property type="entry name" value="HTH_HXLR"/>
    <property type="match status" value="1"/>
</dbReference>
<dbReference type="SUPFAM" id="SSF46785">
    <property type="entry name" value="Winged helix' DNA-binding domain"/>
    <property type="match status" value="1"/>
</dbReference>
<accession>A0A387BSJ6</accession>
<evidence type="ECO:0000256" key="4">
    <source>
        <dbReference type="SAM" id="MobiDB-lite"/>
    </source>
</evidence>
<proteinExistence type="predicted"/>
<dbReference type="OrthoDB" id="9792527at2"/>
<dbReference type="Pfam" id="PF01638">
    <property type="entry name" value="HxlR"/>
    <property type="match status" value="1"/>
</dbReference>
<evidence type="ECO:0000259" key="5">
    <source>
        <dbReference type="PROSITE" id="PS51118"/>
    </source>
</evidence>
<evidence type="ECO:0000313" key="6">
    <source>
        <dbReference type="EMBL" id="AYG03907.1"/>
    </source>
</evidence>
<dbReference type="PANTHER" id="PTHR33204:SF18">
    <property type="entry name" value="TRANSCRIPTIONAL REGULATORY PROTEIN"/>
    <property type="match status" value="1"/>
</dbReference>
<dbReference type="InterPro" id="IPR036388">
    <property type="entry name" value="WH-like_DNA-bd_sf"/>
</dbReference>
<dbReference type="GO" id="GO:0003677">
    <property type="term" value="F:DNA binding"/>
    <property type="evidence" value="ECO:0007669"/>
    <property type="project" value="UniProtKB-KW"/>
</dbReference>
<evidence type="ECO:0000313" key="7">
    <source>
        <dbReference type="Proteomes" id="UP000275069"/>
    </source>
</evidence>
<protein>
    <submittedName>
        <fullName evidence="6">Transcriptional regulator</fullName>
    </submittedName>
</protein>
<keyword evidence="7" id="KW-1185">Reference proteome</keyword>
<evidence type="ECO:0000256" key="2">
    <source>
        <dbReference type="ARBA" id="ARBA00023125"/>
    </source>
</evidence>
<sequence length="174" mass="18538">MTIHIDERLEPDGAWRHEGCPIDAAVSVIGTRPTMLIIREAHYGTTRFHDFVGRTGLTGSVVASRLHELVQAQILATRPYREPGSRGREEYVLTARGEALLPVVLALAVWGSEQMLAGQWPVTVLDAGTGAAVALGLVEPNREVSGDSPLVFAPSPAGSALSGEETPARHRDGA</sequence>
<dbReference type="AlphaFoldDB" id="A0A387BSJ6"/>
<dbReference type="Proteomes" id="UP000275069">
    <property type="component" value="Chromosome"/>
</dbReference>
<dbReference type="KEGG" id="gry:D7I44_10405"/>
<dbReference type="PANTHER" id="PTHR33204">
    <property type="entry name" value="TRANSCRIPTIONAL REGULATOR, MARR FAMILY"/>
    <property type="match status" value="1"/>
</dbReference>
<keyword evidence="2" id="KW-0238">DNA-binding</keyword>
<organism evidence="6 7">
    <name type="scientific">Gryllotalpicola protaetiae</name>
    <dbReference type="NCBI Taxonomy" id="2419771"/>
    <lineage>
        <taxon>Bacteria</taxon>
        <taxon>Bacillati</taxon>
        <taxon>Actinomycetota</taxon>
        <taxon>Actinomycetes</taxon>
        <taxon>Micrococcales</taxon>
        <taxon>Microbacteriaceae</taxon>
        <taxon>Gryllotalpicola</taxon>
    </lineage>
</organism>